<dbReference type="InterPro" id="IPR022488">
    <property type="entry name" value="PPK2-related"/>
</dbReference>
<gene>
    <name evidence="4" type="ORF">AVDCRST_MAG02-4373</name>
</gene>
<dbReference type="GO" id="GO:0016776">
    <property type="term" value="F:phosphotransferase activity, phosphate group as acceptor"/>
    <property type="evidence" value="ECO:0007669"/>
    <property type="project" value="InterPro"/>
</dbReference>
<evidence type="ECO:0000259" key="3">
    <source>
        <dbReference type="Pfam" id="PF03976"/>
    </source>
</evidence>
<dbReference type="GO" id="GO:0006797">
    <property type="term" value="P:polyphosphate metabolic process"/>
    <property type="evidence" value="ECO:0007669"/>
    <property type="project" value="InterPro"/>
</dbReference>
<dbReference type="Gene3D" id="3.40.50.300">
    <property type="entry name" value="P-loop containing nucleotide triphosphate hydrolases"/>
    <property type="match status" value="1"/>
</dbReference>
<keyword evidence="4" id="KW-0808">Transferase</keyword>
<dbReference type="InterPro" id="IPR022300">
    <property type="entry name" value="PPK2-rel_1"/>
</dbReference>
<proteinExistence type="predicted"/>
<evidence type="ECO:0000313" key="4">
    <source>
        <dbReference type="EMBL" id="CAA9474614.1"/>
    </source>
</evidence>
<name>A0A6J4RK03_9ACTN</name>
<evidence type="ECO:0000256" key="2">
    <source>
        <dbReference type="SAM" id="MobiDB-lite"/>
    </source>
</evidence>
<dbReference type="AlphaFoldDB" id="A0A6J4RK03"/>
<protein>
    <submittedName>
        <fullName evidence="4">Polyphosphate kinase 2</fullName>
        <ecNumber evidence="4">2.-.-.-</ecNumber>
    </submittedName>
</protein>
<dbReference type="NCBIfam" id="TIGR03709">
    <property type="entry name" value="PPK2_rel_1"/>
    <property type="match status" value="1"/>
</dbReference>
<feature type="region of interest" description="Disordered" evidence="2">
    <location>
        <begin position="1"/>
        <end position="48"/>
    </location>
</feature>
<reference evidence="4" key="1">
    <citation type="submission" date="2020-02" db="EMBL/GenBank/DDBJ databases">
        <authorList>
            <person name="Meier V. D."/>
        </authorList>
    </citation>
    <scope>NUCLEOTIDE SEQUENCE</scope>
    <source>
        <strain evidence="4">AVDCRST_MAG02</strain>
    </source>
</reference>
<dbReference type="PANTHER" id="PTHR34383:SF3">
    <property type="entry name" value="POLYPHOSPHATE:AMP PHOSPHOTRANSFERASE"/>
    <property type="match status" value="1"/>
</dbReference>
<dbReference type="EC" id="2.-.-.-" evidence="4"/>
<evidence type="ECO:0000256" key="1">
    <source>
        <dbReference type="SAM" id="Coils"/>
    </source>
</evidence>
<accession>A0A6J4RK03</accession>
<dbReference type="InterPro" id="IPR027417">
    <property type="entry name" value="P-loop_NTPase"/>
</dbReference>
<dbReference type="PANTHER" id="PTHR34383">
    <property type="entry name" value="POLYPHOSPHATE:AMP PHOSPHOTRANSFERASE-RELATED"/>
    <property type="match status" value="1"/>
</dbReference>
<organism evidence="4">
    <name type="scientific">uncultured Rubrobacteraceae bacterium</name>
    <dbReference type="NCBI Taxonomy" id="349277"/>
    <lineage>
        <taxon>Bacteria</taxon>
        <taxon>Bacillati</taxon>
        <taxon>Actinomycetota</taxon>
        <taxon>Rubrobacteria</taxon>
        <taxon>Rubrobacterales</taxon>
        <taxon>Rubrobacteraceae</taxon>
        <taxon>environmental samples</taxon>
    </lineage>
</organism>
<keyword evidence="4" id="KW-0418">Kinase</keyword>
<feature type="domain" description="Polyphosphate kinase-2-related" evidence="3">
    <location>
        <begin position="57"/>
        <end position="282"/>
    </location>
</feature>
<dbReference type="GO" id="GO:0016301">
    <property type="term" value="F:kinase activity"/>
    <property type="evidence" value="ECO:0007669"/>
    <property type="project" value="UniProtKB-KW"/>
</dbReference>
<dbReference type="SUPFAM" id="SSF52540">
    <property type="entry name" value="P-loop containing nucleoside triphosphate hydrolases"/>
    <property type="match status" value="1"/>
</dbReference>
<dbReference type="EMBL" id="CADCVH010000108">
    <property type="protein sequence ID" value="CAA9474614.1"/>
    <property type="molecule type" value="Genomic_DNA"/>
</dbReference>
<keyword evidence="1" id="KW-0175">Coiled coil</keyword>
<feature type="coiled-coil region" evidence="1">
    <location>
        <begin position="58"/>
        <end position="85"/>
    </location>
</feature>
<dbReference type="Pfam" id="PF03976">
    <property type="entry name" value="PPK2"/>
    <property type="match status" value="1"/>
</dbReference>
<sequence>MGRADNTGRDAPSTGAPEKTVVDQPPPEPDYPRYRVEPGSGTVLAGVDPGQTEHYRKKKEVLKELEAQRRRIGDLQERLYAENEQGLLVVLQAMDTGGKDGTIKHVFGGINPQGCRVSSFKAPNPEEANHDFLWRYHKSAPARGRIGIFNRSHYEDVLVVRVKGLVEESVWRERYGLINEFERNLSRSGITVLKFFLHISRDEQKRRLESRLADPDKRWKFSKNDIKERAFWDDYQAAFEDAINECSTGHAPWYVVPANKKWYRNLVVARTIADTLEAMDPRFPPAEQGLENVTIPD</sequence>